<feature type="compositionally biased region" description="Acidic residues" evidence="11">
    <location>
        <begin position="1080"/>
        <end position="1091"/>
    </location>
</feature>
<feature type="compositionally biased region" description="Gly residues" evidence="11">
    <location>
        <begin position="148"/>
        <end position="159"/>
    </location>
</feature>
<evidence type="ECO:0000313" key="14">
    <source>
        <dbReference type="Proteomes" id="UP001271007"/>
    </source>
</evidence>
<evidence type="ECO:0000256" key="6">
    <source>
        <dbReference type="ARBA" id="ARBA00022816"/>
    </source>
</evidence>
<feature type="compositionally biased region" description="Polar residues" evidence="11">
    <location>
        <begin position="848"/>
        <end position="867"/>
    </location>
</feature>
<evidence type="ECO:0000256" key="4">
    <source>
        <dbReference type="ARBA" id="ARBA00022737"/>
    </source>
</evidence>
<feature type="compositionally biased region" description="Low complexity" evidence="11">
    <location>
        <begin position="481"/>
        <end position="491"/>
    </location>
</feature>
<feature type="compositionally biased region" description="Polar residues" evidence="11">
    <location>
        <begin position="642"/>
        <end position="652"/>
    </location>
</feature>
<dbReference type="InterPro" id="IPR007230">
    <property type="entry name" value="Nup98_auto-Pept-S59_dom"/>
</dbReference>
<dbReference type="PROSITE" id="PS51434">
    <property type="entry name" value="NUP_C"/>
    <property type="match status" value="1"/>
</dbReference>
<accession>A0AAJ0DHH2</accession>
<dbReference type="GO" id="GO:0003723">
    <property type="term" value="F:RNA binding"/>
    <property type="evidence" value="ECO:0007669"/>
    <property type="project" value="TreeGrafter"/>
</dbReference>
<dbReference type="FunFam" id="3.30.1610.10:FF:000003">
    <property type="entry name" value="Nucleoporin SONB, putative"/>
    <property type="match status" value="1"/>
</dbReference>
<evidence type="ECO:0000256" key="7">
    <source>
        <dbReference type="ARBA" id="ARBA00022927"/>
    </source>
</evidence>
<dbReference type="FunFam" id="1.10.10.2360:FF:000001">
    <property type="entry name" value="Nuclear pore complex protein Nup98-Nup96"/>
    <property type="match status" value="1"/>
</dbReference>
<feature type="region of interest" description="Disordered" evidence="11">
    <location>
        <begin position="148"/>
        <end position="228"/>
    </location>
</feature>
<feature type="compositionally biased region" description="Low complexity" evidence="11">
    <location>
        <begin position="170"/>
        <end position="186"/>
    </location>
</feature>
<dbReference type="InterPro" id="IPR036903">
    <property type="entry name" value="Nup98_auto-Pept-S59_dom_sf"/>
</dbReference>
<evidence type="ECO:0000256" key="2">
    <source>
        <dbReference type="ARBA" id="ARBA00008926"/>
    </source>
</evidence>
<dbReference type="GO" id="GO:0017056">
    <property type="term" value="F:structural constituent of nuclear pore"/>
    <property type="evidence" value="ECO:0007669"/>
    <property type="project" value="InterPro"/>
</dbReference>
<feature type="region of interest" description="Disordered" evidence="11">
    <location>
        <begin position="764"/>
        <end position="934"/>
    </location>
</feature>
<evidence type="ECO:0000256" key="10">
    <source>
        <dbReference type="ARBA" id="ARBA00023242"/>
    </source>
</evidence>
<dbReference type="SUPFAM" id="SSF82215">
    <property type="entry name" value="C-terminal autoproteolytic domain of nucleoporin nup98"/>
    <property type="match status" value="1"/>
</dbReference>
<feature type="region of interest" description="Disordered" evidence="11">
    <location>
        <begin position="418"/>
        <end position="533"/>
    </location>
</feature>
<feature type="region of interest" description="Disordered" evidence="11">
    <location>
        <begin position="580"/>
        <end position="652"/>
    </location>
</feature>
<dbReference type="Gene3D" id="1.25.40.690">
    <property type="match status" value="1"/>
</dbReference>
<keyword evidence="5" id="KW-0068">Autocatalytic cleavage</keyword>
<feature type="domain" description="Peptidase S59" evidence="12">
    <location>
        <begin position="933"/>
        <end position="1074"/>
    </location>
</feature>
<evidence type="ECO:0000256" key="1">
    <source>
        <dbReference type="ARBA" id="ARBA00004567"/>
    </source>
</evidence>
<comment type="subcellular location">
    <subcellularLocation>
        <location evidence="1">Nucleus</location>
        <location evidence="1">Nuclear pore complex</location>
    </subcellularLocation>
</comment>
<feature type="region of interest" description="Disordered" evidence="11">
    <location>
        <begin position="1143"/>
        <end position="1194"/>
    </location>
</feature>
<feature type="compositionally biased region" description="Basic and acidic residues" evidence="11">
    <location>
        <begin position="923"/>
        <end position="933"/>
    </location>
</feature>
<dbReference type="Pfam" id="PF13634">
    <property type="entry name" value="Nucleoporin_FG"/>
    <property type="match status" value="4"/>
</dbReference>
<keyword evidence="9" id="KW-0906">Nuclear pore complex</keyword>
<evidence type="ECO:0000256" key="8">
    <source>
        <dbReference type="ARBA" id="ARBA00023010"/>
    </source>
</evidence>
<sequence length="1999" mass="209029">MSFGGFGSNNNTANTGSTFGGFGGSNTGAGGFGATNNASTGGSLFGGNTATSGGFGGGGGFGSTANTSSPFGGAAKPGFGAAATTSSAGGMFGASANTSTSGGFGTGGGFGGSANTGGFGGGASGGLFGQSKPATGGFGAGSTGGSSLFGGGNTSGGFGSTQPQNAGNPFSTNTTATNTNTGFGASNTGGGGGFTFGGGAANTQTNSNAGTANTPFQPTTEKEQGTNATSAYQSITFQQPYLNKSFEELRVEDYAQGRRFGNSNGQAGSFGQSTGFGGFGATNNTSTAGGMFGGSNTATSGTTGFGATGGGFGNTNTGGGFGSTNTTAGGLFGNSQAKPATTGLFGASNTAAPAAGGFGSTANNTTGGLFGGGGGGGFGGNAAQTNTGGGLFGNSAQQQQNKPAFGGFGATNTNTNTGTGFGASNTGGSLFGGPTTQQNTSGGLFGQQNQQQPQQSNPFGGTNNNNAGGGLFGNTQNKPATTGLFGGSTNTGTGGGLFGGQNNQQQQSNPFGATQNAGGGLFGNQNQAKPATTGLFGGGASTNTGGGLFGNTNNQQSGSNLFGGANNNAGGGLFGGQNKPAGSLFGGSNTNQGNTGGGLSLFGGNNQQNQQSNTNSLFGGSLGQNQNQNSTNTNSLFGGSLGQNSQQATPQNQLHASLTNAPYGNEQLFSSLAAPSPPIGPLATPLTGARPAPRKTPSLLASARLNTPIYSPRGSTAGRTGYGFSYSTYGTPGSAYTSGSLTPGASSLLRPTGSLGSALGSRLNKSFSTSNLRGDGTPGERGSLLRPSAFSPEGTPGRFQSGSMRKLNIDRSLRTDLFGPQELQRTIEAPRETQGRESQGNGLRKQVSFDNASSQQNTAEPSTNNALVRTEEPEENTPPALLRAGPSRPQQPEMEQVNGSGLTSVPEDTEAPRPSSAPSTKVPSEKTTRRNEVGDYWTKPAMKDLKNMSRQQLKNIGSFSIGRDGVGRIEFGAVDLTNTPLDDICGNIVKLTPRSATVYQDDADKPSMGKSLNVPSTIYLEQSWPRAHGGQRAINAKSGKAYDKHVARLKRVNGTHFVNYDPDTGVWSFKVDHFTTYGLDDDDESEFDDDMQMQGESSGLSDAPATPTDQQDMTMQSVETGSGEMDDTFQFKLDRRSQLSVPGGFEASEIPFDDDEQPAEQQHDEDEHMKSGGLGEMMEDPFTSPGGAVQAPSPGAVERYHSSMMEDEEETMDEAVEEVEKAVPGSFAPEPRMPRSILKPSTFMSPEKLATETWEDQLLRTMSPKKRDRQALKDMQQGLFKTVEESGSPFAQSMLGRSALDQSYLAQRSAKKAKTNGKPSEDKQESAAFRGSMDLMKSLWGQEETTGRKMPAAAKGFENPYPKRRRLSLQPQDEEWSNCLRPSLANDNTFMFAATANAPPVSGEFAPATLPPLADHQKQVRFAKLMTPDDLHTQTLELQQQGTTIDDSQEFPFAVTAYPSFAAYADNVQPGLAITDRERSIWRLCSILFDPLETACANLLRGIPEDKVEELEPRIRLVGLGAFWSELVTSDVQAGVKRVKSAEEKALFYLTKDDIVSACEVLVGARDFKLAALVSQLPGSEAGRTMMKQQIAVWRERNDWSEFSEPVRALYSILAGEVCVVEGVKGAAENRAAEFTIAERFGLSWQQSFALRLYYGGHEDIEQAVNGYVADLDSGREIVQPTKDWLDLKGTTDTLFELLRTISGQGNNGAMYNAKAVSGAYFNTRLAWQLACQLDAIVPDDNEDAKMPADDFDSLTLDYSTELEAAGHLVDSVWVLLHIRGEDARIRAVEALLHRNAGLISEPSQRGEDTRGTFDDLAQHCHIPTSMLWAAKAQYAQSVLQTPALQTSWLLNADKVDSAHEVLCTTLGPRAVIEQDYASLSHILSSFPTRQVQGWQSGGRVYADFVDLVRARHAQRGLEEAGVAVTRLRRGLEGLEEKIKEGGTLEERVSVVEMGRVVQEALREEGDAAVVREREREIGAMGGPMGMLGRYERAMGMVA</sequence>
<dbReference type="InterPro" id="IPR021967">
    <property type="entry name" value="Nup98_C"/>
</dbReference>
<feature type="compositionally biased region" description="Low complexity" evidence="11">
    <location>
        <begin position="446"/>
        <end position="466"/>
    </location>
</feature>
<keyword evidence="14" id="KW-1185">Reference proteome</keyword>
<feature type="compositionally biased region" description="Low complexity" evidence="11">
    <location>
        <begin position="500"/>
        <end position="509"/>
    </location>
</feature>
<feature type="compositionally biased region" description="Low complexity" evidence="11">
    <location>
        <begin position="418"/>
        <end position="428"/>
    </location>
</feature>
<keyword evidence="8" id="KW-0811">Translocation</keyword>
<feature type="compositionally biased region" description="Low complexity" evidence="11">
    <location>
        <begin position="602"/>
        <end position="637"/>
    </location>
</feature>
<feature type="compositionally biased region" description="Gly residues" evidence="11">
    <location>
        <begin position="187"/>
        <end position="200"/>
    </location>
</feature>
<dbReference type="Gene3D" id="1.10.10.2360">
    <property type="match status" value="1"/>
</dbReference>
<comment type="caution">
    <text evidence="13">The sequence shown here is derived from an EMBL/GenBank/DDBJ whole genome shotgun (WGS) entry which is preliminary data.</text>
</comment>
<keyword evidence="10" id="KW-0539">Nucleus</keyword>
<evidence type="ECO:0000256" key="11">
    <source>
        <dbReference type="SAM" id="MobiDB-lite"/>
    </source>
</evidence>
<dbReference type="PANTHER" id="PTHR23198:SF6">
    <property type="entry name" value="NUCLEAR PORE COMPLEX PROTEIN NUP98-NUP96"/>
    <property type="match status" value="1"/>
</dbReference>
<evidence type="ECO:0000259" key="12">
    <source>
        <dbReference type="PROSITE" id="PS51434"/>
    </source>
</evidence>
<dbReference type="GO" id="GO:0034398">
    <property type="term" value="P:telomere tethering at nuclear periphery"/>
    <property type="evidence" value="ECO:0007669"/>
    <property type="project" value="TreeGrafter"/>
</dbReference>
<dbReference type="InterPro" id="IPR037665">
    <property type="entry name" value="Nucleoporin_S59-like"/>
</dbReference>
<evidence type="ECO:0000256" key="5">
    <source>
        <dbReference type="ARBA" id="ARBA00022813"/>
    </source>
</evidence>
<comment type="similarity">
    <text evidence="2">Belongs to the nucleoporin GLFG family.</text>
</comment>
<dbReference type="Pfam" id="PF04096">
    <property type="entry name" value="Nucleoporin2"/>
    <property type="match status" value="1"/>
</dbReference>
<keyword evidence="4" id="KW-0677">Repeat</keyword>
<keyword evidence="7" id="KW-0653">Protein transport</keyword>
<evidence type="ECO:0000313" key="13">
    <source>
        <dbReference type="EMBL" id="KAK3054036.1"/>
    </source>
</evidence>
<evidence type="ECO:0000256" key="9">
    <source>
        <dbReference type="ARBA" id="ARBA00023132"/>
    </source>
</evidence>
<reference evidence="13" key="1">
    <citation type="submission" date="2023-04" db="EMBL/GenBank/DDBJ databases">
        <title>Black Yeasts Isolated from many extreme environments.</title>
        <authorList>
            <person name="Coleine C."/>
            <person name="Stajich J.E."/>
            <person name="Selbmann L."/>
        </authorList>
    </citation>
    <scope>NUCLEOTIDE SEQUENCE</scope>
    <source>
        <strain evidence="13">CCFEE 5312</strain>
    </source>
</reference>
<feature type="region of interest" description="Disordered" evidence="11">
    <location>
        <begin position="1080"/>
        <end position="1113"/>
    </location>
</feature>
<feature type="compositionally biased region" description="Basic and acidic residues" evidence="11">
    <location>
        <begin position="1161"/>
        <end position="1170"/>
    </location>
</feature>
<dbReference type="GO" id="GO:0044614">
    <property type="term" value="C:nuclear pore cytoplasmic filaments"/>
    <property type="evidence" value="ECO:0007669"/>
    <property type="project" value="TreeGrafter"/>
</dbReference>
<feature type="compositionally biased region" description="Polar residues" evidence="11">
    <location>
        <begin position="207"/>
        <end position="228"/>
    </location>
</feature>
<name>A0AAJ0DHH2_9PEZI</name>
<dbReference type="InterPro" id="IPR025574">
    <property type="entry name" value="Nucleoporin_FG_rpt"/>
</dbReference>
<dbReference type="Pfam" id="PF12110">
    <property type="entry name" value="Nup96"/>
    <property type="match status" value="1"/>
</dbReference>
<organism evidence="13 14">
    <name type="scientific">Extremus antarcticus</name>
    <dbReference type="NCBI Taxonomy" id="702011"/>
    <lineage>
        <taxon>Eukaryota</taxon>
        <taxon>Fungi</taxon>
        <taxon>Dikarya</taxon>
        <taxon>Ascomycota</taxon>
        <taxon>Pezizomycotina</taxon>
        <taxon>Dothideomycetes</taxon>
        <taxon>Dothideomycetidae</taxon>
        <taxon>Mycosphaerellales</taxon>
        <taxon>Extremaceae</taxon>
        <taxon>Extremus</taxon>
    </lineage>
</organism>
<keyword evidence="3" id="KW-0813">Transport</keyword>
<keyword evidence="6" id="KW-0509">mRNA transport</keyword>
<feature type="region of interest" description="Disordered" evidence="11">
    <location>
        <begin position="1306"/>
        <end position="1329"/>
    </location>
</feature>
<protein>
    <recommendedName>
        <fullName evidence="12">Peptidase S59 domain-containing protein</fullName>
    </recommendedName>
</protein>
<dbReference type="Gene3D" id="3.30.1610.10">
    <property type="entry name" value="Peptidase S59, nucleoporin"/>
    <property type="match status" value="1"/>
</dbReference>
<dbReference type="GO" id="GO:0006606">
    <property type="term" value="P:protein import into nucleus"/>
    <property type="evidence" value="ECO:0007669"/>
    <property type="project" value="TreeGrafter"/>
</dbReference>
<dbReference type="GO" id="GO:0051028">
    <property type="term" value="P:mRNA transport"/>
    <property type="evidence" value="ECO:0007669"/>
    <property type="project" value="UniProtKB-KW"/>
</dbReference>
<dbReference type="EMBL" id="JAWDJX010000013">
    <property type="protein sequence ID" value="KAK3054036.1"/>
    <property type="molecule type" value="Genomic_DNA"/>
</dbReference>
<dbReference type="GO" id="GO:0000973">
    <property type="term" value="P:post-transcriptional tethering of RNA polymerase II gene DNA at nuclear periphery"/>
    <property type="evidence" value="ECO:0007669"/>
    <property type="project" value="TreeGrafter"/>
</dbReference>
<dbReference type="GO" id="GO:0006405">
    <property type="term" value="P:RNA export from nucleus"/>
    <property type="evidence" value="ECO:0007669"/>
    <property type="project" value="TreeGrafter"/>
</dbReference>
<dbReference type="GO" id="GO:0008139">
    <property type="term" value="F:nuclear localization sequence binding"/>
    <property type="evidence" value="ECO:0007669"/>
    <property type="project" value="TreeGrafter"/>
</dbReference>
<proteinExistence type="inferred from homology"/>
<dbReference type="Proteomes" id="UP001271007">
    <property type="component" value="Unassembled WGS sequence"/>
</dbReference>
<evidence type="ECO:0000256" key="3">
    <source>
        <dbReference type="ARBA" id="ARBA00022448"/>
    </source>
</evidence>
<gene>
    <name evidence="13" type="ORF">LTR09_004813</name>
</gene>
<dbReference type="PANTHER" id="PTHR23198">
    <property type="entry name" value="NUCLEOPORIN"/>
    <property type="match status" value="1"/>
</dbReference>